<accession>A0A372FS28</accession>
<evidence type="ECO:0008006" key="4">
    <source>
        <dbReference type="Google" id="ProtNLM"/>
    </source>
</evidence>
<dbReference type="AlphaFoldDB" id="A0A372FS28"/>
<proteinExistence type="predicted"/>
<evidence type="ECO:0000313" key="3">
    <source>
        <dbReference type="Proteomes" id="UP000262621"/>
    </source>
</evidence>
<dbReference type="Proteomes" id="UP000262621">
    <property type="component" value="Unassembled WGS sequence"/>
</dbReference>
<dbReference type="RefSeq" id="WP_147333586.1">
    <property type="nucleotide sequence ID" value="NZ_CP061725.1"/>
</dbReference>
<feature type="signal peptide" evidence="1">
    <location>
        <begin position="1"/>
        <end position="31"/>
    </location>
</feature>
<feature type="chain" id="PRO_5016795598" description="BON domain-containing protein" evidence="1">
    <location>
        <begin position="32"/>
        <end position="263"/>
    </location>
</feature>
<dbReference type="PROSITE" id="PS51257">
    <property type="entry name" value="PROKAR_LIPOPROTEIN"/>
    <property type="match status" value="1"/>
</dbReference>
<organism evidence="2 3">
    <name type="scientific">Micromonospora craniellae</name>
    <dbReference type="NCBI Taxonomy" id="2294034"/>
    <lineage>
        <taxon>Bacteria</taxon>
        <taxon>Bacillati</taxon>
        <taxon>Actinomycetota</taxon>
        <taxon>Actinomycetes</taxon>
        <taxon>Micromonosporales</taxon>
        <taxon>Micromonosporaceae</taxon>
        <taxon>Micromonospora</taxon>
    </lineage>
</organism>
<keyword evidence="3" id="KW-1185">Reference proteome</keyword>
<comment type="caution">
    <text evidence="2">The sequence shown here is derived from an EMBL/GenBank/DDBJ whole genome shotgun (WGS) entry which is preliminary data.</text>
</comment>
<name>A0A372FS28_9ACTN</name>
<gene>
    <name evidence="2" type="ORF">D0Q02_27215</name>
</gene>
<dbReference type="EMBL" id="QVFU01000055">
    <property type="protein sequence ID" value="RFS43523.1"/>
    <property type="molecule type" value="Genomic_DNA"/>
</dbReference>
<sequence length="263" mass="27647">MAERRLRTGLAFVLGMTMLSGCAVDKGSALAADFEADWAGTPDVASVQANAENTLPFFGSTTGTLTVQEGTSADRVSELAGELRQYVAGRDDVSGKINAADITFAVVPDGARNDEVVSLWRSMSTDSQVTSAHISRPSRGDIDRWRIVGAAPDVVGAMELFDDLTTGGGRHGTLTGVTTVLISTDRTVEPAVSVETGADGAVPVEAIAAFRAVVGRYPMVRATLRVDRVSIVLTRPEDRVAAEEVARALAPNIGTVEVTSQNR</sequence>
<dbReference type="OrthoDB" id="4130805at2"/>
<keyword evidence="1" id="KW-0732">Signal</keyword>
<evidence type="ECO:0000256" key="1">
    <source>
        <dbReference type="SAM" id="SignalP"/>
    </source>
</evidence>
<evidence type="ECO:0000313" key="2">
    <source>
        <dbReference type="EMBL" id="RFS43523.1"/>
    </source>
</evidence>
<protein>
    <recommendedName>
        <fullName evidence="4">BON domain-containing protein</fullName>
    </recommendedName>
</protein>
<reference evidence="2 3" key="1">
    <citation type="submission" date="2018-08" db="EMBL/GenBank/DDBJ databases">
        <title>Verrucosispora craniellae sp. nov., isolated from a marine sponge in the South China Sea.</title>
        <authorList>
            <person name="Li L."/>
            <person name="Lin H.W."/>
        </authorList>
    </citation>
    <scope>NUCLEOTIDE SEQUENCE [LARGE SCALE GENOMIC DNA]</scope>
    <source>
        <strain evidence="2 3">LHW63014</strain>
    </source>
</reference>